<dbReference type="Gene3D" id="2.30.110.10">
    <property type="entry name" value="Electron Transport, Fmn-binding Protein, Chain A"/>
    <property type="match status" value="1"/>
</dbReference>
<dbReference type="InterPro" id="IPR012349">
    <property type="entry name" value="Split_barrel_FMN-bd"/>
</dbReference>
<evidence type="ECO:0000256" key="3">
    <source>
        <dbReference type="SAM" id="MobiDB-lite"/>
    </source>
</evidence>
<dbReference type="Proteomes" id="UP001597053">
    <property type="component" value="Unassembled WGS sequence"/>
</dbReference>
<dbReference type="NCBIfam" id="TIGR00026">
    <property type="entry name" value="hi_GC_TIGR00026"/>
    <property type="match status" value="1"/>
</dbReference>
<comment type="caution">
    <text evidence="4">The sequence shown here is derived from an EMBL/GenBank/DDBJ whole genome shotgun (WGS) entry which is preliminary data.</text>
</comment>
<dbReference type="InterPro" id="IPR004378">
    <property type="entry name" value="F420H2_quin_Rdtase"/>
</dbReference>
<evidence type="ECO:0000313" key="5">
    <source>
        <dbReference type="Proteomes" id="UP001597053"/>
    </source>
</evidence>
<evidence type="ECO:0000256" key="1">
    <source>
        <dbReference type="ARBA" id="ARBA00008710"/>
    </source>
</evidence>
<evidence type="ECO:0000256" key="2">
    <source>
        <dbReference type="ARBA" id="ARBA00049106"/>
    </source>
</evidence>
<feature type="non-terminal residue" evidence="4">
    <location>
        <position position="178"/>
    </location>
</feature>
<dbReference type="PANTHER" id="PTHR39428">
    <property type="entry name" value="F420H(2)-DEPENDENT QUINONE REDUCTASE RV1261C"/>
    <property type="match status" value="1"/>
</dbReference>
<comment type="catalytic activity">
    <reaction evidence="2">
        <text>oxidized coenzyme F420-(gamma-L-Glu)(n) + a quinol + H(+) = reduced coenzyme F420-(gamma-L-Glu)(n) + a quinone</text>
        <dbReference type="Rhea" id="RHEA:39663"/>
        <dbReference type="Rhea" id="RHEA-COMP:12939"/>
        <dbReference type="Rhea" id="RHEA-COMP:14378"/>
        <dbReference type="ChEBI" id="CHEBI:15378"/>
        <dbReference type="ChEBI" id="CHEBI:24646"/>
        <dbReference type="ChEBI" id="CHEBI:132124"/>
        <dbReference type="ChEBI" id="CHEBI:133980"/>
        <dbReference type="ChEBI" id="CHEBI:139511"/>
    </reaction>
</comment>
<reference evidence="5" key="1">
    <citation type="journal article" date="2019" name="Int. J. Syst. Evol. Microbiol.">
        <title>The Global Catalogue of Microorganisms (GCM) 10K type strain sequencing project: providing services to taxonomists for standard genome sequencing and annotation.</title>
        <authorList>
            <consortium name="The Broad Institute Genomics Platform"/>
            <consortium name="The Broad Institute Genome Sequencing Center for Infectious Disease"/>
            <person name="Wu L."/>
            <person name="Ma J."/>
        </authorList>
    </citation>
    <scope>NUCLEOTIDE SEQUENCE [LARGE SCALE GENOMIC DNA]</scope>
    <source>
        <strain evidence="5">JCM 32148</strain>
    </source>
</reference>
<organism evidence="4 5">
    <name type="scientific">Micromonospora azadirachtae</name>
    <dbReference type="NCBI Taxonomy" id="1970735"/>
    <lineage>
        <taxon>Bacteria</taxon>
        <taxon>Bacillati</taxon>
        <taxon>Actinomycetota</taxon>
        <taxon>Actinomycetes</taxon>
        <taxon>Micromonosporales</taxon>
        <taxon>Micromonosporaceae</taxon>
        <taxon>Micromonospora</taxon>
    </lineage>
</organism>
<name>A0ABW3A225_9ACTN</name>
<proteinExistence type="inferred from homology"/>
<gene>
    <name evidence="4" type="ORF">ACFQZ8_12805</name>
</gene>
<sequence length="178" mass="19987">MPVGDGTKVPRLPPRWFIRTAWSVHRALYRVFGGRIGIWRPRADRWGTLRLTTTGRRSGRPRSVIVAYLEDGPNLFTLAMNGWGEGEPAWWLNLRAHPDATVDLVGGRRLVRGHAATGDERSRLWARWREIDPNIDAFATLRSSETAVVVLAPRPDAGWRTQASPPGVPRRPTPGSDR</sequence>
<comment type="similarity">
    <text evidence="1">Belongs to the F420H(2)-dependent quinone reductase family.</text>
</comment>
<protein>
    <submittedName>
        <fullName evidence="4">Nitroreductase/quinone reductase family protein</fullName>
    </submittedName>
</protein>
<dbReference type="Pfam" id="PF04075">
    <property type="entry name" value="F420H2_quin_red"/>
    <property type="match status" value="1"/>
</dbReference>
<evidence type="ECO:0000313" key="4">
    <source>
        <dbReference type="EMBL" id="MFD0784783.1"/>
    </source>
</evidence>
<dbReference type="EMBL" id="JBHTHM010000545">
    <property type="protein sequence ID" value="MFD0784783.1"/>
    <property type="molecule type" value="Genomic_DNA"/>
</dbReference>
<accession>A0ABW3A225</accession>
<feature type="region of interest" description="Disordered" evidence="3">
    <location>
        <begin position="155"/>
        <end position="178"/>
    </location>
</feature>
<keyword evidence="5" id="KW-1185">Reference proteome</keyword>
<dbReference type="PANTHER" id="PTHR39428:SF1">
    <property type="entry name" value="F420H(2)-DEPENDENT QUINONE REDUCTASE RV1261C"/>
    <property type="match status" value="1"/>
</dbReference>